<comment type="similarity">
    <text evidence="1">Belongs to the AfsR/DnrI/RedD regulatory family.</text>
</comment>
<comment type="caution">
    <text evidence="9">The sequence shown here is derived from an EMBL/GenBank/DDBJ whole genome shotgun (WGS) entry which is preliminary data.</text>
</comment>
<keyword evidence="4" id="KW-0804">Transcription</keyword>
<dbReference type="EMBL" id="BNAR01000005">
    <property type="protein sequence ID" value="GHH42932.1"/>
    <property type="molecule type" value="Genomic_DNA"/>
</dbReference>
<dbReference type="Pfam" id="PF13374">
    <property type="entry name" value="TPR_10"/>
    <property type="match status" value="1"/>
</dbReference>
<gene>
    <name evidence="9" type="ORF">GCM10017774_40090</name>
</gene>
<evidence type="ECO:0000259" key="8">
    <source>
        <dbReference type="PROSITE" id="PS51755"/>
    </source>
</evidence>
<keyword evidence="3 6" id="KW-0238">DNA-binding</keyword>
<dbReference type="PANTHER" id="PTHR35807">
    <property type="entry name" value="TRANSCRIPTIONAL REGULATOR REDD-RELATED"/>
    <property type="match status" value="1"/>
</dbReference>
<dbReference type="SMART" id="SM01043">
    <property type="entry name" value="BTAD"/>
    <property type="match status" value="1"/>
</dbReference>
<feature type="domain" description="OmpR/PhoB-type" evidence="8">
    <location>
        <begin position="1"/>
        <end position="97"/>
    </location>
</feature>
<evidence type="ECO:0000256" key="5">
    <source>
        <dbReference type="PROSITE-ProRule" id="PRU00339"/>
    </source>
</evidence>
<dbReference type="SUPFAM" id="SSF48452">
    <property type="entry name" value="TPR-like"/>
    <property type="match status" value="3"/>
</dbReference>
<dbReference type="InterPro" id="IPR005158">
    <property type="entry name" value="BTAD"/>
</dbReference>
<keyword evidence="2" id="KW-0805">Transcription regulation</keyword>
<dbReference type="SMART" id="SM00028">
    <property type="entry name" value="TPR"/>
    <property type="match status" value="5"/>
</dbReference>
<dbReference type="Gene3D" id="1.10.10.10">
    <property type="entry name" value="Winged helix-like DNA-binding domain superfamily/Winged helix DNA-binding domain"/>
    <property type="match status" value="1"/>
</dbReference>
<evidence type="ECO:0000256" key="4">
    <source>
        <dbReference type="ARBA" id="ARBA00023163"/>
    </source>
</evidence>
<feature type="repeat" description="TPR" evidence="5">
    <location>
        <begin position="696"/>
        <end position="729"/>
    </location>
</feature>
<feature type="DNA-binding region" description="OmpR/PhoB-type" evidence="6">
    <location>
        <begin position="1"/>
        <end position="97"/>
    </location>
</feature>
<dbReference type="PROSITE" id="PS51755">
    <property type="entry name" value="OMPR_PHOB"/>
    <property type="match status" value="1"/>
</dbReference>
<dbReference type="CDD" id="cd00383">
    <property type="entry name" value="trans_reg_C"/>
    <property type="match status" value="1"/>
</dbReference>
<dbReference type="InterPro" id="IPR027417">
    <property type="entry name" value="P-loop_NTPase"/>
</dbReference>
<dbReference type="Gene3D" id="3.40.50.300">
    <property type="entry name" value="P-loop containing nucleotide triphosphate hydrolases"/>
    <property type="match status" value="1"/>
</dbReference>
<dbReference type="PROSITE" id="PS50005">
    <property type="entry name" value="TPR"/>
    <property type="match status" value="2"/>
</dbReference>
<dbReference type="PRINTS" id="PR00364">
    <property type="entry name" value="DISEASERSIST"/>
</dbReference>
<dbReference type="InterPro" id="IPR001867">
    <property type="entry name" value="OmpR/PhoB-type_DNA-bd"/>
</dbReference>
<dbReference type="InterPro" id="IPR036388">
    <property type="entry name" value="WH-like_DNA-bd_sf"/>
</dbReference>
<dbReference type="InterPro" id="IPR011990">
    <property type="entry name" value="TPR-like_helical_dom_sf"/>
</dbReference>
<dbReference type="InterPro" id="IPR051677">
    <property type="entry name" value="AfsR-DnrI-RedD_regulator"/>
</dbReference>
<dbReference type="Pfam" id="PF03704">
    <property type="entry name" value="BTAD"/>
    <property type="match status" value="1"/>
</dbReference>
<dbReference type="SUPFAM" id="SSF52540">
    <property type="entry name" value="P-loop containing nucleoside triphosphate hydrolases"/>
    <property type="match status" value="1"/>
</dbReference>
<proteinExistence type="inferred from homology"/>
<sequence length="954" mass="101754">MRVQVLGPVRAWHDGREIELGPAGRRAVLGLLALAGGRVVPRADLVDALWGENPPPSATNVIQTHVKHLRRLFDPGRHRYARSTSIPFVGGGYALRVPDDEVDVDRFRALVSAAGRTSVAEEVAGLLGTALGLWQGRPFADHPGLAGHAKVVALLGERRTALLAHAETMIGLGRTADLLPLLEEHAGDHPLDEAAQALLVRAYAASGRRADAFAVYDNTRRVLRDELAIGPGAELVGAHAELLDEPAPVTSPRSGPVPAQLPANASGFLGRTDELDVLDRLLAERDPLATAVIAVCGTAGVGKTALAVHWGHRMRAGFPDGQLYVNLRGYEAGKPLAAAEVLGGFLEALGVAGSAIPVDVDARAARYRTEVADRRLLIVLDNAAGVEQVRLLLPGAPSCVVVVTSRDSLASLVAVHGARRLDLRPLRRGDAIVLLRRLIGERAESAALAELAGQCAFLPLPLRVAAELVVSRPETALAELVGELRDRQRRLRLLDGGGDVRAAVREVLSWSYKHLPAGAARLFRLLGVHPGSDFDVACAAALTDLDPDAAGRLVDVLVRAHLVDRGPAGRHGVHDLLRAYAVDLVRDDPERTAAFDRLLDHYLSTAAAAMDGVYPTGRVAAPTADPSLMRAWLDAERSNLTDLCAFATGHDRPRQAMRLAEMLYRYFEAGHHSEALVMHTNGLRAARLVGDREGEARALTNLGAAHRLLGRYSPAAARLRQSLRLHRDHSDRAGEARALSHLGIVEDRLGDVDASIGYLQQALARYRELGDRHGTASVLTNLGTVQSQTDDHAGAAETLNAGRDLFRELGDRAGEAAALTNLADTYTHLGRHTTAATHLHRALAHFRDLGHRYGEATALSILGQVHVHLGRAEEAIALHEEALEIFRATGHRYGEASSLNGLAEALRAAGRPGAPAAHREALAIATETGDQDEQSRAKAGIASCGEDASTGRRG</sequence>
<organism evidence="9 10">
    <name type="scientific">Lentzea cavernae</name>
    <dbReference type="NCBI Taxonomy" id="2020703"/>
    <lineage>
        <taxon>Bacteria</taxon>
        <taxon>Bacillati</taxon>
        <taxon>Actinomycetota</taxon>
        <taxon>Actinomycetes</taxon>
        <taxon>Pseudonocardiales</taxon>
        <taxon>Pseudonocardiaceae</taxon>
        <taxon>Lentzea</taxon>
    </lineage>
</organism>
<accession>A0ABQ3MGK2</accession>
<reference evidence="10" key="1">
    <citation type="journal article" date="2019" name="Int. J. Syst. Evol. Microbiol.">
        <title>The Global Catalogue of Microorganisms (GCM) 10K type strain sequencing project: providing services to taxonomists for standard genome sequencing and annotation.</title>
        <authorList>
            <consortium name="The Broad Institute Genomics Platform"/>
            <consortium name="The Broad Institute Genome Sequencing Center for Infectious Disease"/>
            <person name="Wu L."/>
            <person name="Ma J."/>
        </authorList>
    </citation>
    <scope>NUCLEOTIDE SEQUENCE [LARGE SCALE GENOMIC DNA]</scope>
    <source>
        <strain evidence="10">CGMCC 4.7367</strain>
    </source>
</reference>
<dbReference type="SUPFAM" id="SSF46894">
    <property type="entry name" value="C-terminal effector domain of the bipartite response regulators"/>
    <property type="match status" value="1"/>
</dbReference>
<feature type="repeat" description="TPR" evidence="5">
    <location>
        <begin position="856"/>
        <end position="889"/>
    </location>
</feature>
<evidence type="ECO:0000313" key="10">
    <source>
        <dbReference type="Proteomes" id="UP000605568"/>
    </source>
</evidence>
<dbReference type="Pfam" id="PF13424">
    <property type="entry name" value="TPR_12"/>
    <property type="match status" value="2"/>
</dbReference>
<evidence type="ECO:0000256" key="1">
    <source>
        <dbReference type="ARBA" id="ARBA00005820"/>
    </source>
</evidence>
<dbReference type="InterPro" id="IPR019734">
    <property type="entry name" value="TPR_rpt"/>
</dbReference>
<evidence type="ECO:0000313" key="9">
    <source>
        <dbReference type="EMBL" id="GHH42932.1"/>
    </source>
</evidence>
<keyword evidence="5" id="KW-0802">TPR repeat</keyword>
<dbReference type="CDD" id="cd15831">
    <property type="entry name" value="BTAD"/>
    <property type="match status" value="1"/>
</dbReference>
<evidence type="ECO:0000256" key="3">
    <source>
        <dbReference type="ARBA" id="ARBA00023125"/>
    </source>
</evidence>
<feature type="region of interest" description="Disordered" evidence="7">
    <location>
        <begin position="925"/>
        <end position="954"/>
    </location>
</feature>
<evidence type="ECO:0000256" key="2">
    <source>
        <dbReference type="ARBA" id="ARBA00023015"/>
    </source>
</evidence>
<keyword evidence="10" id="KW-1185">Reference proteome</keyword>
<dbReference type="InterPro" id="IPR016032">
    <property type="entry name" value="Sig_transdc_resp-reg_C-effctor"/>
</dbReference>
<dbReference type="Proteomes" id="UP000605568">
    <property type="component" value="Unassembled WGS sequence"/>
</dbReference>
<protein>
    <submittedName>
        <fullName evidence="9">XRE family transcriptional regulator</fullName>
    </submittedName>
</protein>
<dbReference type="PANTHER" id="PTHR35807:SF1">
    <property type="entry name" value="TRANSCRIPTIONAL REGULATOR REDD"/>
    <property type="match status" value="1"/>
</dbReference>
<dbReference type="SMART" id="SM00862">
    <property type="entry name" value="Trans_reg_C"/>
    <property type="match status" value="1"/>
</dbReference>
<evidence type="ECO:0000256" key="7">
    <source>
        <dbReference type="SAM" id="MobiDB-lite"/>
    </source>
</evidence>
<evidence type="ECO:0000256" key="6">
    <source>
        <dbReference type="PROSITE-ProRule" id="PRU01091"/>
    </source>
</evidence>
<dbReference type="Pfam" id="PF00486">
    <property type="entry name" value="Trans_reg_C"/>
    <property type="match status" value="1"/>
</dbReference>
<dbReference type="Gene3D" id="1.25.40.10">
    <property type="entry name" value="Tetratricopeptide repeat domain"/>
    <property type="match status" value="3"/>
</dbReference>
<name>A0ABQ3MGK2_9PSEU</name>